<sequence>MEANFLKKLSSKTLVGMVVDMALAIKIQDKMIDDLHERIDELHRENFNHVDELGSLRSQLSQLKNGVGNISKGD</sequence>
<proteinExistence type="predicted"/>
<protein>
    <submittedName>
        <fullName evidence="1">Uncharacterized protein</fullName>
    </submittedName>
</protein>
<organism evidence="1">
    <name type="scientific">viral metagenome</name>
    <dbReference type="NCBI Taxonomy" id="1070528"/>
    <lineage>
        <taxon>unclassified sequences</taxon>
        <taxon>metagenomes</taxon>
        <taxon>organismal metagenomes</taxon>
    </lineage>
</organism>
<accession>A0A6M3IK97</accession>
<name>A0A6M3IK97_9ZZZZ</name>
<evidence type="ECO:0000313" key="1">
    <source>
        <dbReference type="EMBL" id="QJA56812.1"/>
    </source>
</evidence>
<dbReference type="EMBL" id="MT141240">
    <property type="protein sequence ID" value="QJA56812.1"/>
    <property type="molecule type" value="Genomic_DNA"/>
</dbReference>
<dbReference type="AlphaFoldDB" id="A0A6M3IK97"/>
<reference evidence="1" key="1">
    <citation type="submission" date="2020-03" db="EMBL/GenBank/DDBJ databases">
        <title>The deep terrestrial virosphere.</title>
        <authorList>
            <person name="Holmfeldt K."/>
            <person name="Nilsson E."/>
            <person name="Simone D."/>
            <person name="Lopez-Fernandez M."/>
            <person name="Wu X."/>
            <person name="de Brujin I."/>
            <person name="Lundin D."/>
            <person name="Andersson A."/>
            <person name="Bertilsson S."/>
            <person name="Dopson M."/>
        </authorList>
    </citation>
    <scope>NUCLEOTIDE SEQUENCE</scope>
    <source>
        <strain evidence="1">MM415B01784</strain>
    </source>
</reference>
<gene>
    <name evidence="1" type="ORF">MM415B01784_0002</name>
</gene>